<gene>
    <name evidence="1" type="ORF">MKP09_00045</name>
</gene>
<dbReference type="EMBL" id="JAKWBL010000001">
    <property type="protein sequence ID" value="MCH5596424.1"/>
    <property type="molecule type" value="Genomic_DNA"/>
</dbReference>
<protein>
    <recommendedName>
        <fullName evidence="3">TonB-dependent receptor</fullName>
    </recommendedName>
</protein>
<dbReference type="Proteomes" id="UP001202248">
    <property type="component" value="Unassembled WGS sequence"/>
</dbReference>
<evidence type="ECO:0000313" key="1">
    <source>
        <dbReference type="EMBL" id="MCH5596424.1"/>
    </source>
</evidence>
<name>A0ABS9SDJ2_9BACT</name>
<evidence type="ECO:0000313" key="2">
    <source>
        <dbReference type="Proteomes" id="UP001202248"/>
    </source>
</evidence>
<proteinExistence type="predicted"/>
<dbReference type="SUPFAM" id="SSF56935">
    <property type="entry name" value="Porins"/>
    <property type="match status" value="1"/>
</dbReference>
<organism evidence="1 2">
    <name type="scientific">Niabella ginsengisoli</name>
    <dbReference type="NCBI Taxonomy" id="522298"/>
    <lineage>
        <taxon>Bacteria</taxon>
        <taxon>Pseudomonadati</taxon>
        <taxon>Bacteroidota</taxon>
        <taxon>Chitinophagia</taxon>
        <taxon>Chitinophagales</taxon>
        <taxon>Chitinophagaceae</taxon>
        <taxon>Niabella</taxon>
    </lineage>
</organism>
<sequence>MLAKYGITEADWRAYEDNPQGWADDEVYARRIGLDHNVLSNYLAGNTFDWYDHSFRDGFNQDYNLSVSGASDRINYYMSAGYLSNQGVIVGDNYKAIRSNLKVDGKITDWLNIGANINFQDRSDGNIATDWGSAITFNSPFASYRDENGNLEVYPQGRGLPVL</sequence>
<reference evidence="1 2" key="1">
    <citation type="submission" date="2022-02" db="EMBL/GenBank/DDBJ databases">
        <authorList>
            <person name="Min J."/>
        </authorList>
    </citation>
    <scope>NUCLEOTIDE SEQUENCE [LARGE SCALE GENOMIC DNA]</scope>
    <source>
        <strain evidence="1 2">GR10-1</strain>
    </source>
</reference>
<accession>A0ABS9SDJ2</accession>
<evidence type="ECO:0008006" key="3">
    <source>
        <dbReference type="Google" id="ProtNLM"/>
    </source>
</evidence>
<dbReference type="RefSeq" id="WP_240825120.1">
    <property type="nucleotide sequence ID" value="NZ_JAKWBL010000001.1"/>
</dbReference>
<comment type="caution">
    <text evidence="1">The sequence shown here is derived from an EMBL/GenBank/DDBJ whole genome shotgun (WGS) entry which is preliminary data.</text>
</comment>
<keyword evidence="2" id="KW-1185">Reference proteome</keyword>